<dbReference type="EMBL" id="KB726187">
    <property type="protein sequence ID" value="EMT74566.1"/>
    <property type="molecule type" value="Genomic_DNA"/>
</dbReference>
<feature type="domain" description="Glutathione S-transferase C-terminal" evidence="1">
    <location>
        <begin position="69"/>
        <end position="108"/>
    </location>
</feature>
<protein>
    <recommendedName>
        <fullName evidence="1">Glutathione S-transferase C-terminal domain-containing protein</fullName>
    </recommendedName>
</protein>
<dbReference type="InterPro" id="IPR004046">
    <property type="entry name" value="GST_C"/>
</dbReference>
<organism evidence="2 3">
    <name type="scientific">Fusarium oxysporum f. sp. cubense (strain race 4)</name>
    <name type="common">Panama disease fungus</name>
    <dbReference type="NCBI Taxonomy" id="2502994"/>
    <lineage>
        <taxon>Eukaryota</taxon>
        <taxon>Fungi</taxon>
        <taxon>Dikarya</taxon>
        <taxon>Ascomycota</taxon>
        <taxon>Pezizomycotina</taxon>
        <taxon>Sordariomycetes</taxon>
        <taxon>Hypocreomycetidae</taxon>
        <taxon>Hypocreales</taxon>
        <taxon>Nectriaceae</taxon>
        <taxon>Fusarium</taxon>
        <taxon>Fusarium oxysporum species complex</taxon>
    </lineage>
</organism>
<dbReference type="SUPFAM" id="SSF47616">
    <property type="entry name" value="GST C-terminal domain-like"/>
    <property type="match status" value="1"/>
</dbReference>
<dbReference type="AlphaFoldDB" id="N1S9I7"/>
<evidence type="ECO:0000259" key="1">
    <source>
        <dbReference type="Pfam" id="PF14497"/>
    </source>
</evidence>
<dbReference type="Gene3D" id="1.20.1050.10">
    <property type="match status" value="1"/>
</dbReference>
<dbReference type="Proteomes" id="UP000016929">
    <property type="component" value="Unassembled WGS sequence"/>
</dbReference>
<evidence type="ECO:0000313" key="3">
    <source>
        <dbReference type="Proteomes" id="UP000016929"/>
    </source>
</evidence>
<proteinExistence type="predicted"/>
<reference evidence="3" key="1">
    <citation type="submission" date="2012-09" db="EMBL/GenBank/DDBJ databases">
        <title>Genome sequencing and comparative transcriptomics of race 1 and race 4 of banana pathogen: Fusarium oxysporum f. sp. cubense.</title>
        <authorList>
            <person name="Fang X."/>
            <person name="Huang J."/>
        </authorList>
    </citation>
    <scope>NUCLEOTIDE SEQUENCE [LARGE SCALE GENOMIC DNA]</scope>
    <source>
        <strain evidence="3">race 4</strain>
    </source>
</reference>
<sequence>MKFYDAQALNPCVVCLFVLQRGGLDLDVQSIDTMNMENRRLAYRRDVNPWGEPPALDIDVTVNRLPTVTIGRFLNLLDQQLEGKEYLCGPRYSAADIHFYELLKMLIMDPAKWVLSPGRRRFRFDNM</sequence>
<dbReference type="InterPro" id="IPR036282">
    <property type="entry name" value="Glutathione-S-Trfase_C_sf"/>
</dbReference>
<keyword evidence="3" id="KW-1185">Reference proteome</keyword>
<dbReference type="STRING" id="1229665.N1S9I7"/>
<reference evidence="3" key="2">
    <citation type="journal article" date="2014" name="PLoS ONE">
        <title>Genome and Transcriptome Analysis of the Fungal Pathogen Fusarium oxysporum f. sp. cubense Causing Banana Vascular Wilt Disease.</title>
        <authorList>
            <person name="Guo L."/>
            <person name="Han L."/>
            <person name="Yang L."/>
            <person name="Zeng H."/>
            <person name="Fan D."/>
            <person name="Zhu Y."/>
            <person name="Feng Y."/>
            <person name="Wang G."/>
            <person name="Peng C."/>
            <person name="Jiang X."/>
            <person name="Zhou D."/>
            <person name="Ni P."/>
            <person name="Liang C."/>
            <person name="Liu L."/>
            <person name="Wang J."/>
            <person name="Mao C."/>
            <person name="Fang X."/>
            <person name="Peng M."/>
            <person name="Huang J."/>
        </authorList>
    </citation>
    <scope>NUCLEOTIDE SEQUENCE [LARGE SCALE GENOMIC DNA]</scope>
    <source>
        <strain evidence="3">race 4</strain>
    </source>
</reference>
<dbReference type="HOGENOM" id="CLU_1970627_0_0_1"/>
<accession>N1S9I7</accession>
<evidence type="ECO:0000313" key="2">
    <source>
        <dbReference type="EMBL" id="EMT74566.1"/>
    </source>
</evidence>
<gene>
    <name evidence="2" type="ORF">FOC4_g10000278</name>
</gene>
<name>N1S9I7_FUSC4</name>
<dbReference type="Pfam" id="PF14497">
    <property type="entry name" value="GST_C_3"/>
    <property type="match status" value="1"/>
</dbReference>
<dbReference type="OrthoDB" id="2309723at2759"/>